<comment type="caution">
    <text evidence="3">The sequence shown here is derived from an EMBL/GenBank/DDBJ whole genome shotgun (WGS) entry which is preliminary data.</text>
</comment>
<proteinExistence type="predicted"/>
<dbReference type="InterPro" id="IPR057365">
    <property type="entry name" value="URGCP"/>
</dbReference>
<feature type="compositionally biased region" description="Polar residues" evidence="1">
    <location>
        <begin position="673"/>
        <end position="682"/>
    </location>
</feature>
<gene>
    <name evidence="3" type="ORF">Celaphus_00018034</name>
</gene>
<reference evidence="3 4" key="1">
    <citation type="journal article" date="2018" name="Mol. Genet. Genomics">
        <title>The red deer Cervus elaphus genome CerEla1.0: sequencing, annotating, genes, and chromosomes.</title>
        <authorList>
            <person name="Bana N.A."/>
            <person name="Nyiri A."/>
            <person name="Nagy J."/>
            <person name="Frank K."/>
            <person name="Nagy T."/>
            <person name="Steger V."/>
            <person name="Schiller M."/>
            <person name="Lakatos P."/>
            <person name="Sugar L."/>
            <person name="Horn P."/>
            <person name="Barta E."/>
            <person name="Orosz L."/>
        </authorList>
    </citation>
    <scope>NUCLEOTIDE SEQUENCE [LARGE SCALE GENOMIC DNA]</scope>
    <source>
        <strain evidence="3">Hungarian</strain>
    </source>
</reference>
<feature type="compositionally biased region" description="Low complexity" evidence="1">
    <location>
        <begin position="1007"/>
        <end position="1020"/>
    </location>
</feature>
<dbReference type="SUPFAM" id="SSF47986">
    <property type="entry name" value="DEATH domain"/>
    <property type="match status" value="1"/>
</dbReference>
<name>A0A212C8E0_CEREH</name>
<feature type="region of interest" description="Disordered" evidence="1">
    <location>
        <begin position="843"/>
        <end position="874"/>
    </location>
</feature>
<dbReference type="Pfam" id="PF00619">
    <property type="entry name" value="CARD"/>
    <property type="match status" value="1"/>
</dbReference>
<feature type="region of interest" description="Disordered" evidence="1">
    <location>
        <begin position="899"/>
        <end position="1048"/>
    </location>
</feature>
<feature type="region of interest" description="Disordered" evidence="1">
    <location>
        <begin position="673"/>
        <end position="710"/>
    </location>
</feature>
<dbReference type="InterPro" id="IPR052685">
    <property type="entry name" value="Apoptosis_Repressor_CARD"/>
</dbReference>
<dbReference type="Proteomes" id="UP000242450">
    <property type="component" value="Chromosome 25"/>
</dbReference>
<sequence>MEMKTGTMATGSVPSQIIEKERKKLLEILQQDPDCILDTLTSRKLISEEEYEILENITDPLKKSRKLLILVQKKGEVSCQLFLNCLFNTFSQSATICNLNQEILKHEYREPPPPIGASKEDVFLPGEKQPENPEITTSFKEKECLDLETSEASTDKETGYQETAWSSKENEKEDNTSKFASPQSVEITEYEFPATIEYLQDRQRYEEPDDSLYLGQEDYLESVGYSEDANIILEEEAYSDPEGSIYDGREDSVYLGTTEFSDEEQNYEDPETGMSLEEEEEKSMEERKNVFKDVLSCLNLDTSRKLRSDFVKQFSLDRGCTWVPETPSDLAWNFLMKVQALDVTARDSVLRPKVLGEESKGELLTGVENLEIRETETINPLDVLCASLLSSDSSLQREVMSNMYHCWFALPLLLPDAENNRSILMLGAMKDIVKEQSTQSSGGPTGDTEKLLTLMKMPVISFVRLGYCSFSKSRILNALLSPAHLKSHKIFLHQDLPVQVLPRQISDGLVEITWCFPDSSSLSENPSFPQKPVAVANLRGDLESFWTQFGFLMEVSSAVFFFTDCLGEKEWDLLMFLGEAAIERCYFVLSPQARESEEAQVFQRVLKLKPSQLLFWEEEEAGQRGRNMEGLQAALQEVMSSSLRCVSVEDMAPLARELGIQVDQDFENIQGIQVSPSDNLTGTAEDEGSQRHSQSENSSESPAKMSETSCQISPNHQNFHLTPVFIPPLRNFRPLPARVGGNFNRGSLKAPWAMGSRFWLQQSPKSFHPWPFQNTRAHSPGKRFGIQYFQPQRFYSGETFMRFSGPPWRHHMGRTFGRPPRPISQHIPAWPQIPQMMGTLERSGKVDSQGSHLHSLGSRPAGAVGKPGQVSAWGTRPTETVRTFMRTNPHIVNPHHQAFQAAGATQKPRRIASQQGAKLKTQGGPSNPSFQTEFHPMSHSMYLPSSQLKSNQPKSPKVKQSQPKPSQPVPFQPKPTQTKPTQTKPTQHQAPRAESSPSKPTQPKPCQPQSSQSKPSQPRPTQHKSSHTGPSQAKAYYPRAGPKKGGKH</sequence>
<protein>
    <submittedName>
        <fullName evidence="3">CARD6</fullName>
    </submittedName>
</protein>
<accession>A0A212C8E0</accession>
<dbReference type="Gene3D" id="1.10.533.10">
    <property type="entry name" value="Death Domain, Fas"/>
    <property type="match status" value="1"/>
</dbReference>
<dbReference type="PROSITE" id="PS50209">
    <property type="entry name" value="CARD"/>
    <property type="match status" value="1"/>
</dbReference>
<dbReference type="Pfam" id="PF25496">
    <property type="entry name" value="URGCP"/>
    <property type="match status" value="1"/>
</dbReference>
<feature type="compositionally biased region" description="Polar residues" evidence="1">
    <location>
        <begin position="695"/>
        <end position="710"/>
    </location>
</feature>
<evidence type="ECO:0000259" key="2">
    <source>
        <dbReference type="PROSITE" id="PS50209"/>
    </source>
</evidence>
<dbReference type="GO" id="GO:0042981">
    <property type="term" value="P:regulation of apoptotic process"/>
    <property type="evidence" value="ECO:0007669"/>
    <property type="project" value="InterPro"/>
</dbReference>
<feature type="compositionally biased region" description="Low complexity" evidence="1">
    <location>
        <begin position="974"/>
        <end position="999"/>
    </location>
</feature>
<keyword evidence="4" id="KW-1185">Reference proteome</keyword>
<dbReference type="EMBL" id="MKHE01000025">
    <property type="protein sequence ID" value="OWK02124.1"/>
    <property type="molecule type" value="Genomic_DNA"/>
</dbReference>
<evidence type="ECO:0000256" key="1">
    <source>
        <dbReference type="SAM" id="MobiDB-lite"/>
    </source>
</evidence>
<dbReference type="InterPro" id="IPR001315">
    <property type="entry name" value="CARD"/>
</dbReference>
<dbReference type="SMART" id="SM00114">
    <property type="entry name" value="CARD"/>
    <property type="match status" value="1"/>
</dbReference>
<feature type="domain" description="CARD" evidence="2">
    <location>
        <begin position="10"/>
        <end position="86"/>
    </location>
</feature>
<dbReference type="CDD" id="cd01671">
    <property type="entry name" value="CARD"/>
    <property type="match status" value="1"/>
</dbReference>
<dbReference type="PANTHER" id="PTHR22797">
    <property type="entry name" value="CARD6/NUCLEOLAR PROTEIN 3"/>
    <property type="match status" value="1"/>
</dbReference>
<feature type="compositionally biased region" description="Polar residues" evidence="1">
    <location>
        <begin position="923"/>
        <end position="932"/>
    </location>
</feature>
<dbReference type="InterPro" id="IPR011029">
    <property type="entry name" value="DEATH-like_dom_sf"/>
</dbReference>
<evidence type="ECO:0000313" key="4">
    <source>
        <dbReference type="Proteomes" id="UP000242450"/>
    </source>
</evidence>
<dbReference type="AlphaFoldDB" id="A0A212C8E0"/>
<feature type="compositionally biased region" description="Low complexity" evidence="1">
    <location>
        <begin position="952"/>
        <end position="964"/>
    </location>
</feature>
<evidence type="ECO:0000313" key="3">
    <source>
        <dbReference type="EMBL" id="OWK02124.1"/>
    </source>
</evidence>
<organism evidence="3 4">
    <name type="scientific">Cervus elaphus hippelaphus</name>
    <name type="common">European red deer</name>
    <dbReference type="NCBI Taxonomy" id="46360"/>
    <lineage>
        <taxon>Eukaryota</taxon>
        <taxon>Metazoa</taxon>
        <taxon>Chordata</taxon>
        <taxon>Craniata</taxon>
        <taxon>Vertebrata</taxon>
        <taxon>Euteleostomi</taxon>
        <taxon>Mammalia</taxon>
        <taxon>Eutheria</taxon>
        <taxon>Laurasiatheria</taxon>
        <taxon>Artiodactyla</taxon>
        <taxon>Ruminantia</taxon>
        <taxon>Pecora</taxon>
        <taxon>Cervidae</taxon>
        <taxon>Cervinae</taxon>
        <taxon>Cervus</taxon>
    </lineage>
</organism>
<dbReference type="OrthoDB" id="9449373at2759"/>
<feature type="region of interest" description="Disordered" evidence="1">
    <location>
        <begin position="147"/>
        <end position="183"/>
    </location>
</feature>
<dbReference type="PANTHER" id="PTHR22797:SF36">
    <property type="entry name" value="CASPASE RECRUITMENT DOMAIN-CONTAINING PROTEIN 6"/>
    <property type="match status" value="1"/>
</dbReference>